<organism evidence="6 7">
    <name type="scientific">Cryptolaemus montrouzieri</name>
    <dbReference type="NCBI Taxonomy" id="559131"/>
    <lineage>
        <taxon>Eukaryota</taxon>
        <taxon>Metazoa</taxon>
        <taxon>Ecdysozoa</taxon>
        <taxon>Arthropoda</taxon>
        <taxon>Hexapoda</taxon>
        <taxon>Insecta</taxon>
        <taxon>Pterygota</taxon>
        <taxon>Neoptera</taxon>
        <taxon>Endopterygota</taxon>
        <taxon>Coleoptera</taxon>
        <taxon>Polyphaga</taxon>
        <taxon>Cucujiformia</taxon>
        <taxon>Coccinelloidea</taxon>
        <taxon>Coccinellidae</taxon>
        <taxon>Scymninae</taxon>
        <taxon>Scymnini</taxon>
        <taxon>Cryptolaemus</taxon>
    </lineage>
</organism>
<evidence type="ECO:0000313" key="7">
    <source>
        <dbReference type="Proteomes" id="UP001516400"/>
    </source>
</evidence>
<evidence type="ECO:0000256" key="4">
    <source>
        <dbReference type="RuleBase" id="RU003690"/>
    </source>
</evidence>
<protein>
    <recommendedName>
        <fullName evidence="8">Myrosinase 1</fullName>
    </recommendedName>
</protein>
<evidence type="ECO:0000256" key="5">
    <source>
        <dbReference type="SAM" id="Phobius"/>
    </source>
</evidence>
<dbReference type="Gene3D" id="3.20.20.80">
    <property type="entry name" value="Glycosidases"/>
    <property type="match status" value="1"/>
</dbReference>
<keyword evidence="5" id="KW-0472">Membrane</keyword>
<dbReference type="Proteomes" id="UP001516400">
    <property type="component" value="Unassembled WGS sequence"/>
</dbReference>
<dbReference type="InterPro" id="IPR017853">
    <property type="entry name" value="GH"/>
</dbReference>
<keyword evidence="5" id="KW-0812">Transmembrane</keyword>
<feature type="transmembrane region" description="Helical" evidence="5">
    <location>
        <begin position="33"/>
        <end position="51"/>
    </location>
</feature>
<accession>A0ABD2NK40</accession>
<sequence length="273" mass="31575">MTIQRTSIDKGTSKLISYLISIHIRRLTEMKSILNFHVFLILFILGSSAHGKEQDTFPKQLKFGVATSSFQVEGGWNASGKGESMWDRFMHEHPEYVIDHSNGDVACDSYHLWKTDIEMLKDLGVHFYRFSLSWTRILPTGFSNRINSDGVKYYNNIINRLLESGIEPMITLYHWDLPQNILEIGGWTSIRTAEYFADFARIAFRLFGDRVKKWITFNEPSSICKEPYESQTVIPLINLTGIGCYICGKTILIAHSKAYHIYNKEFRKNRKVT</sequence>
<evidence type="ECO:0000313" key="6">
    <source>
        <dbReference type="EMBL" id="KAL3278787.1"/>
    </source>
</evidence>
<keyword evidence="5" id="KW-1133">Transmembrane helix</keyword>
<keyword evidence="7" id="KW-1185">Reference proteome</keyword>
<dbReference type="Pfam" id="PF00232">
    <property type="entry name" value="Glyco_hydro_1"/>
    <property type="match status" value="1"/>
</dbReference>
<name>A0ABD2NK40_9CUCU</name>
<keyword evidence="2" id="KW-0378">Hydrolase</keyword>
<evidence type="ECO:0000256" key="1">
    <source>
        <dbReference type="ARBA" id="ARBA00010838"/>
    </source>
</evidence>
<dbReference type="EMBL" id="JABFTP020000124">
    <property type="protein sequence ID" value="KAL3278787.1"/>
    <property type="molecule type" value="Genomic_DNA"/>
</dbReference>
<dbReference type="PANTHER" id="PTHR10353">
    <property type="entry name" value="GLYCOSYL HYDROLASE"/>
    <property type="match status" value="1"/>
</dbReference>
<evidence type="ECO:0000256" key="2">
    <source>
        <dbReference type="ARBA" id="ARBA00022801"/>
    </source>
</evidence>
<dbReference type="SUPFAM" id="SSF51445">
    <property type="entry name" value="(Trans)glycosidases"/>
    <property type="match status" value="1"/>
</dbReference>
<comment type="similarity">
    <text evidence="1 4">Belongs to the glycosyl hydrolase 1 family.</text>
</comment>
<evidence type="ECO:0008006" key="8">
    <source>
        <dbReference type="Google" id="ProtNLM"/>
    </source>
</evidence>
<dbReference type="PANTHER" id="PTHR10353:SF36">
    <property type="entry name" value="LP05116P"/>
    <property type="match status" value="1"/>
</dbReference>
<proteinExistence type="inferred from homology"/>
<dbReference type="AlphaFoldDB" id="A0ABD2NK40"/>
<dbReference type="GO" id="GO:0016798">
    <property type="term" value="F:hydrolase activity, acting on glycosyl bonds"/>
    <property type="evidence" value="ECO:0007669"/>
    <property type="project" value="UniProtKB-KW"/>
</dbReference>
<comment type="caution">
    <text evidence="6">The sequence shown here is derived from an EMBL/GenBank/DDBJ whole genome shotgun (WGS) entry which is preliminary data.</text>
</comment>
<evidence type="ECO:0000256" key="3">
    <source>
        <dbReference type="ARBA" id="ARBA00023295"/>
    </source>
</evidence>
<reference evidence="6 7" key="1">
    <citation type="journal article" date="2021" name="BMC Biol.">
        <title>Horizontally acquired antibacterial genes associated with adaptive radiation of ladybird beetles.</title>
        <authorList>
            <person name="Li H.S."/>
            <person name="Tang X.F."/>
            <person name="Huang Y.H."/>
            <person name="Xu Z.Y."/>
            <person name="Chen M.L."/>
            <person name="Du X.Y."/>
            <person name="Qiu B.Y."/>
            <person name="Chen P.T."/>
            <person name="Zhang W."/>
            <person name="Slipinski A."/>
            <person name="Escalona H.E."/>
            <person name="Waterhouse R.M."/>
            <person name="Zwick A."/>
            <person name="Pang H."/>
        </authorList>
    </citation>
    <scope>NUCLEOTIDE SEQUENCE [LARGE SCALE GENOMIC DNA]</scope>
    <source>
        <strain evidence="6">SYSU2018</strain>
    </source>
</reference>
<gene>
    <name evidence="6" type="ORF">HHI36_016311</name>
</gene>
<keyword evidence="3" id="KW-0326">Glycosidase</keyword>
<dbReference type="InterPro" id="IPR001360">
    <property type="entry name" value="Glyco_hydro_1"/>
</dbReference>